<comment type="caution">
    <text evidence="2">The sequence shown here is derived from an EMBL/GenBank/DDBJ whole genome shotgun (WGS) entry which is preliminary data.</text>
</comment>
<dbReference type="AlphaFoldDB" id="A0A9W6GF00"/>
<dbReference type="Pfam" id="PF19276">
    <property type="entry name" value="HD_assoc_2"/>
    <property type="match status" value="1"/>
</dbReference>
<dbReference type="InterPro" id="IPR045509">
    <property type="entry name" value="HD_assoc_2"/>
</dbReference>
<dbReference type="PANTHER" id="PTHR11373">
    <property type="entry name" value="DEOXYNUCLEOSIDE TRIPHOSPHATE TRIPHOSPHOHYDROLASE"/>
    <property type="match status" value="1"/>
</dbReference>
<dbReference type="Gene3D" id="1.10.3210.10">
    <property type="entry name" value="Hypothetical protein af1432"/>
    <property type="match status" value="1"/>
</dbReference>
<evidence type="ECO:0000313" key="3">
    <source>
        <dbReference type="Proteomes" id="UP001144297"/>
    </source>
</evidence>
<feature type="domain" description="HD" evidence="1">
    <location>
        <begin position="61"/>
        <end position="174"/>
    </location>
</feature>
<accession>A0A9W6GF00</accession>
<dbReference type="InterPro" id="IPR006674">
    <property type="entry name" value="HD_domain"/>
</dbReference>
<dbReference type="SMART" id="SM00471">
    <property type="entry name" value="HDc"/>
    <property type="match status" value="1"/>
</dbReference>
<dbReference type="EMBL" id="BSDX01000001">
    <property type="protein sequence ID" value="GLI52676.1"/>
    <property type="molecule type" value="Genomic_DNA"/>
</dbReference>
<proteinExistence type="predicted"/>
<dbReference type="PANTHER" id="PTHR11373:SF4">
    <property type="entry name" value="DEOXYNUCLEOSIDE TRIPHOSPHATE TRIPHOSPHOHYDROLASE SAMHD1"/>
    <property type="match status" value="1"/>
</dbReference>
<evidence type="ECO:0000313" key="2">
    <source>
        <dbReference type="EMBL" id="GLI52676.1"/>
    </source>
</evidence>
<dbReference type="Pfam" id="PF01966">
    <property type="entry name" value="HD"/>
    <property type="match status" value="1"/>
</dbReference>
<reference evidence="2" key="1">
    <citation type="submission" date="2022-12" db="EMBL/GenBank/DDBJ databases">
        <title>Reference genome sequencing for broad-spectrum identification of bacterial and archaeal isolates by mass spectrometry.</title>
        <authorList>
            <person name="Sekiguchi Y."/>
            <person name="Tourlousse D.M."/>
        </authorList>
    </citation>
    <scope>NUCLEOTIDE SEQUENCE</scope>
    <source>
        <strain evidence="2">TSL-P1</strain>
    </source>
</reference>
<dbReference type="Proteomes" id="UP001144297">
    <property type="component" value="Unassembled WGS sequence"/>
</dbReference>
<dbReference type="InterPro" id="IPR050135">
    <property type="entry name" value="dGTPase-like"/>
</dbReference>
<keyword evidence="3" id="KW-1185">Reference proteome</keyword>
<dbReference type="GO" id="GO:0006203">
    <property type="term" value="P:dGTP catabolic process"/>
    <property type="evidence" value="ECO:0007669"/>
    <property type="project" value="TreeGrafter"/>
</dbReference>
<dbReference type="CDD" id="cd00077">
    <property type="entry name" value="HDc"/>
    <property type="match status" value="1"/>
</dbReference>
<evidence type="ECO:0000259" key="1">
    <source>
        <dbReference type="PROSITE" id="PS51831"/>
    </source>
</evidence>
<dbReference type="InterPro" id="IPR003607">
    <property type="entry name" value="HD/PDEase_dom"/>
</dbReference>
<dbReference type="GO" id="GO:0008832">
    <property type="term" value="F:dGTPase activity"/>
    <property type="evidence" value="ECO:0007669"/>
    <property type="project" value="TreeGrafter"/>
</dbReference>
<protein>
    <submittedName>
        <fullName evidence="2">HD domain-containing protein</fullName>
    </submittedName>
</protein>
<sequence>MMFKNKAFQGKTINIRDAIHGFINLNLIEQEIIKTYPFQRLRFIHQLGPTFFVYPTANHKRFEHSLGVAHLSSKVIKKLREFENFEISEQDEQIFRIACLIHDIGHAPFSHVGEDMNLFENGIDHEIMTSKIISETQIGEIIKKSLGEEALQRVLFISTEKASPVKDIDYIFNELLTGQAGIDRMDYLLRDSYYLGVMYGKYDLERLIETICFDKEDGIYWEEGGIHSLEQFILARYFMFLEVYFHKTRRSLDYHISQLIREFLRENLKADKFPSDVNNFLKIDDFKILSWGLEQEDFRKIFIEREFFRKIQTESTEHPKPEEIIIWDWLSNEIAREFNDTEFYVDKAENAPYKFEKPDIKIKKDNKLLPIHEVSTLVSNLRPLQKIRIYVKLKKLETIENFVRDFLNKRGIK</sequence>
<dbReference type="SUPFAM" id="SSF109604">
    <property type="entry name" value="HD-domain/PDEase-like"/>
    <property type="match status" value="1"/>
</dbReference>
<dbReference type="PROSITE" id="PS51831">
    <property type="entry name" value="HD"/>
    <property type="match status" value="1"/>
</dbReference>
<gene>
    <name evidence="2" type="ORF">TISLANDTSLP1_03690</name>
</gene>
<name>A0A9W6GF00_9BACT</name>
<organism evidence="2 3">
    <name type="scientific">Thermodesulfovibrio yellowstonii</name>
    <dbReference type="NCBI Taxonomy" id="28262"/>
    <lineage>
        <taxon>Bacteria</taxon>
        <taxon>Pseudomonadati</taxon>
        <taxon>Nitrospirota</taxon>
        <taxon>Thermodesulfovibrionia</taxon>
        <taxon>Thermodesulfovibrionales</taxon>
        <taxon>Thermodesulfovibrionaceae</taxon>
        <taxon>Thermodesulfovibrio</taxon>
    </lineage>
</organism>